<dbReference type="Proteomes" id="UP000179270">
    <property type="component" value="Unassembled WGS sequence"/>
</dbReference>
<name>A0A1F7I7I4_9BACT</name>
<reference evidence="1 2" key="1">
    <citation type="journal article" date="2016" name="Nat. Commun.">
        <title>Thousands of microbial genomes shed light on interconnected biogeochemical processes in an aquifer system.</title>
        <authorList>
            <person name="Anantharaman K."/>
            <person name="Brown C.T."/>
            <person name="Hug L.A."/>
            <person name="Sharon I."/>
            <person name="Castelle C.J."/>
            <person name="Probst A.J."/>
            <person name="Thomas B.C."/>
            <person name="Singh A."/>
            <person name="Wilkins M.J."/>
            <person name="Karaoz U."/>
            <person name="Brodie E.L."/>
            <person name="Williams K.H."/>
            <person name="Hubbard S.S."/>
            <person name="Banfield J.F."/>
        </authorList>
    </citation>
    <scope>NUCLEOTIDE SEQUENCE [LARGE SCALE GENOMIC DNA]</scope>
</reference>
<evidence type="ECO:0000313" key="1">
    <source>
        <dbReference type="EMBL" id="OGK39232.1"/>
    </source>
</evidence>
<organism evidence="1 2">
    <name type="scientific">Candidatus Roizmanbacteria bacterium RIFCSPLOWO2_01_FULL_35_13</name>
    <dbReference type="NCBI Taxonomy" id="1802055"/>
    <lineage>
        <taxon>Bacteria</taxon>
        <taxon>Candidatus Roizmaniibacteriota</taxon>
    </lineage>
</organism>
<comment type="caution">
    <text evidence="1">The sequence shown here is derived from an EMBL/GenBank/DDBJ whole genome shotgun (WGS) entry which is preliminary data.</text>
</comment>
<protein>
    <submittedName>
        <fullName evidence="1">Uncharacterized protein</fullName>
    </submittedName>
</protein>
<dbReference type="AlphaFoldDB" id="A0A1F7I7I4"/>
<gene>
    <name evidence="1" type="ORF">A3A74_07410</name>
</gene>
<accession>A0A1F7I7I4</accession>
<proteinExistence type="predicted"/>
<dbReference type="EMBL" id="MGAF01000054">
    <property type="protein sequence ID" value="OGK39232.1"/>
    <property type="molecule type" value="Genomic_DNA"/>
</dbReference>
<evidence type="ECO:0000313" key="2">
    <source>
        <dbReference type="Proteomes" id="UP000179270"/>
    </source>
</evidence>
<sequence>MKIWQKTHVKYINNSQAARLFPNRIVSIPDLRFTLKVNQFKQVATVTKDVFIDLIKFYLYDDGRYYAIAMITDMSKLPTDYDISEGNATKLENDIGYLWPAWVHFAKM</sequence>